<evidence type="ECO:0000256" key="5">
    <source>
        <dbReference type="SAM" id="MobiDB-lite"/>
    </source>
</evidence>
<dbReference type="SUPFAM" id="SSF48300">
    <property type="entry name" value="Ribosomal protein L7/12, oligomerisation (N-terminal) domain"/>
    <property type="match status" value="1"/>
</dbReference>
<dbReference type="InterPro" id="IPR036235">
    <property type="entry name" value="Ribosomal_bL12_oligo_N_sf"/>
</dbReference>
<dbReference type="GO" id="GO:0006412">
    <property type="term" value="P:translation"/>
    <property type="evidence" value="ECO:0007669"/>
    <property type="project" value="UniProtKB-UniRule"/>
</dbReference>
<dbReference type="NCBIfam" id="TIGR00855">
    <property type="entry name" value="L12"/>
    <property type="match status" value="1"/>
</dbReference>
<evidence type="ECO:0000256" key="2">
    <source>
        <dbReference type="ARBA" id="ARBA00022980"/>
    </source>
</evidence>
<dbReference type="Pfam" id="PF00542">
    <property type="entry name" value="Ribosomal_L12"/>
    <property type="match status" value="1"/>
</dbReference>
<comment type="subunit">
    <text evidence="4">Homodimer. Part of the ribosomal stalk of the 50S ribosomal subunit. Forms a multimeric L10(L12)X complex, where L10 forms an elongated spine to which 2 to 4 L12 dimers bind in a sequential fashion. Binds GTP-bound translation factors.</text>
</comment>
<gene>
    <name evidence="4" type="primary">rplL</name>
    <name evidence="8" type="ORF">COT52_01545</name>
</gene>
<protein>
    <recommendedName>
        <fullName evidence="4">Large ribosomal subunit protein bL12</fullName>
    </recommendedName>
</protein>
<evidence type="ECO:0000259" key="7">
    <source>
        <dbReference type="Pfam" id="PF16320"/>
    </source>
</evidence>
<dbReference type="InterPro" id="IPR014719">
    <property type="entry name" value="Ribosomal_bL12_C/ClpS-like"/>
</dbReference>
<feature type="domain" description="Large ribosomal subunit protein bL12 oligomerization" evidence="7">
    <location>
        <begin position="15"/>
        <end position="58"/>
    </location>
</feature>
<organism evidence="8 9">
    <name type="scientific">candidate division WWE3 bacterium CG08_land_8_20_14_0_20_43_13</name>
    <dbReference type="NCBI Taxonomy" id="1975087"/>
    <lineage>
        <taxon>Bacteria</taxon>
        <taxon>Katanobacteria</taxon>
    </lineage>
</organism>
<dbReference type="PANTHER" id="PTHR45987">
    <property type="entry name" value="39S RIBOSOMAL PROTEIN L12"/>
    <property type="match status" value="1"/>
</dbReference>
<name>A0A2H0X9V3_UNCKA</name>
<evidence type="ECO:0000256" key="3">
    <source>
        <dbReference type="ARBA" id="ARBA00023274"/>
    </source>
</evidence>
<evidence type="ECO:0000259" key="6">
    <source>
        <dbReference type="Pfam" id="PF00542"/>
    </source>
</evidence>
<evidence type="ECO:0000313" key="8">
    <source>
        <dbReference type="EMBL" id="PIS20868.1"/>
    </source>
</evidence>
<dbReference type="Proteomes" id="UP000231414">
    <property type="component" value="Unassembled WGS sequence"/>
</dbReference>
<keyword evidence="2 4" id="KW-0689">Ribosomal protein</keyword>
<sequence>MSDEQKNVPELGAKAEKILDLVSELSVFDLSKLVKAMEVKFGVSAAAPVAVAAAPAAADSSAAEEKSSYQVVLDGAGDNKINVIKAVRALRPDLGLADAKALVESAPKPVLENAPTEKAKEAKKALEEAGAKASLK</sequence>
<comment type="similarity">
    <text evidence="1 4">Belongs to the bacterial ribosomal protein bL12 family.</text>
</comment>
<comment type="function">
    <text evidence="4">Forms part of the ribosomal stalk which helps the ribosome interact with GTP-bound translation factors. Is thus essential for accurate translation.</text>
</comment>
<dbReference type="FunFam" id="3.30.1390.10:FF:000001">
    <property type="entry name" value="50S ribosomal protein L7/L12"/>
    <property type="match status" value="1"/>
</dbReference>
<evidence type="ECO:0000313" key="9">
    <source>
        <dbReference type="Proteomes" id="UP000231414"/>
    </source>
</evidence>
<proteinExistence type="inferred from homology"/>
<feature type="region of interest" description="Disordered" evidence="5">
    <location>
        <begin position="111"/>
        <end position="136"/>
    </location>
</feature>
<comment type="caution">
    <text evidence="8">The sequence shown here is derived from an EMBL/GenBank/DDBJ whole genome shotgun (WGS) entry which is preliminary data.</text>
</comment>
<dbReference type="EMBL" id="PEYW01000023">
    <property type="protein sequence ID" value="PIS20868.1"/>
    <property type="molecule type" value="Genomic_DNA"/>
</dbReference>
<dbReference type="SUPFAM" id="SSF54736">
    <property type="entry name" value="ClpS-like"/>
    <property type="match status" value="1"/>
</dbReference>
<dbReference type="GO" id="GO:0003729">
    <property type="term" value="F:mRNA binding"/>
    <property type="evidence" value="ECO:0007669"/>
    <property type="project" value="TreeGrafter"/>
</dbReference>
<dbReference type="Gene3D" id="1.20.5.710">
    <property type="entry name" value="Single helix bin"/>
    <property type="match status" value="1"/>
</dbReference>
<dbReference type="InterPro" id="IPR013823">
    <property type="entry name" value="Ribosomal_bL12_C"/>
</dbReference>
<feature type="compositionally biased region" description="Basic and acidic residues" evidence="5">
    <location>
        <begin position="115"/>
        <end position="130"/>
    </location>
</feature>
<evidence type="ECO:0000256" key="1">
    <source>
        <dbReference type="ARBA" id="ARBA00007197"/>
    </source>
</evidence>
<dbReference type="Pfam" id="PF16320">
    <property type="entry name" value="Ribosomal_L12_N"/>
    <property type="match status" value="1"/>
</dbReference>
<dbReference type="InterPro" id="IPR008932">
    <property type="entry name" value="Ribosomal_bL12_oligo"/>
</dbReference>
<dbReference type="GO" id="GO:0022625">
    <property type="term" value="C:cytosolic large ribosomal subunit"/>
    <property type="evidence" value="ECO:0007669"/>
    <property type="project" value="TreeGrafter"/>
</dbReference>
<feature type="domain" description="Large ribosomal subunit protein bL12 C-terminal" evidence="6">
    <location>
        <begin position="70"/>
        <end position="136"/>
    </location>
</feature>
<dbReference type="GO" id="GO:0003735">
    <property type="term" value="F:structural constituent of ribosome"/>
    <property type="evidence" value="ECO:0007669"/>
    <property type="project" value="InterPro"/>
</dbReference>
<keyword evidence="3 4" id="KW-0687">Ribonucleoprotein</keyword>
<accession>A0A2H0X9V3</accession>
<dbReference type="Gene3D" id="3.30.1390.10">
    <property type="match status" value="1"/>
</dbReference>
<reference evidence="9" key="1">
    <citation type="submission" date="2017-09" db="EMBL/GenBank/DDBJ databases">
        <title>Depth-based differentiation of microbial function through sediment-hosted aquifers and enrichment of novel symbionts in the deep terrestrial subsurface.</title>
        <authorList>
            <person name="Probst A.J."/>
            <person name="Ladd B."/>
            <person name="Jarett J.K."/>
            <person name="Geller-Mcgrath D.E."/>
            <person name="Sieber C.M.K."/>
            <person name="Emerson J.B."/>
            <person name="Anantharaman K."/>
            <person name="Thomas B.C."/>
            <person name="Malmstrom R."/>
            <person name="Stieglmeier M."/>
            <person name="Klingl A."/>
            <person name="Woyke T."/>
            <person name="Ryan C.M."/>
            <person name="Banfield J.F."/>
        </authorList>
    </citation>
    <scope>NUCLEOTIDE SEQUENCE [LARGE SCALE GENOMIC DNA]</scope>
</reference>
<dbReference type="HAMAP" id="MF_00368">
    <property type="entry name" value="Ribosomal_bL12"/>
    <property type="match status" value="1"/>
</dbReference>
<dbReference type="PANTHER" id="PTHR45987:SF4">
    <property type="entry name" value="LARGE RIBOSOMAL SUBUNIT PROTEIN BL12M"/>
    <property type="match status" value="1"/>
</dbReference>
<dbReference type="InterPro" id="IPR000206">
    <property type="entry name" value="Ribosomal_bL12"/>
</dbReference>
<dbReference type="AlphaFoldDB" id="A0A2H0X9V3"/>
<evidence type="ECO:0000256" key="4">
    <source>
        <dbReference type="HAMAP-Rule" id="MF_00368"/>
    </source>
</evidence>